<proteinExistence type="predicted"/>
<dbReference type="Gene3D" id="2.60.120.260">
    <property type="entry name" value="Galactose-binding domain-like"/>
    <property type="match status" value="2"/>
</dbReference>
<evidence type="ECO:0000313" key="4">
    <source>
        <dbReference type="Proteomes" id="UP000001593"/>
    </source>
</evidence>
<reference evidence="3 4" key="1">
    <citation type="journal article" date="2007" name="Science">
        <title>Sea anemone genome reveals ancestral eumetazoan gene repertoire and genomic organization.</title>
        <authorList>
            <person name="Putnam N.H."/>
            <person name="Srivastava M."/>
            <person name="Hellsten U."/>
            <person name="Dirks B."/>
            <person name="Chapman J."/>
            <person name="Salamov A."/>
            <person name="Terry A."/>
            <person name="Shapiro H."/>
            <person name="Lindquist E."/>
            <person name="Kapitonov V.V."/>
            <person name="Jurka J."/>
            <person name="Genikhovich G."/>
            <person name="Grigoriev I.V."/>
            <person name="Lucas S.M."/>
            <person name="Steele R.E."/>
            <person name="Finnerty J.R."/>
            <person name="Technau U."/>
            <person name="Martindale M.Q."/>
            <person name="Rokhsar D.S."/>
        </authorList>
    </citation>
    <scope>NUCLEOTIDE SEQUENCE [LARGE SCALE GENOMIC DNA]</scope>
    <source>
        <strain evidence="4">CH2 X CH6</strain>
    </source>
</reference>
<organism evidence="3 4">
    <name type="scientific">Nematostella vectensis</name>
    <name type="common">Starlet sea anemone</name>
    <dbReference type="NCBI Taxonomy" id="45351"/>
    <lineage>
        <taxon>Eukaryota</taxon>
        <taxon>Metazoa</taxon>
        <taxon>Cnidaria</taxon>
        <taxon>Anthozoa</taxon>
        <taxon>Hexacorallia</taxon>
        <taxon>Actiniaria</taxon>
        <taxon>Edwardsiidae</taxon>
        <taxon>Nematostella</taxon>
    </lineage>
</organism>
<feature type="non-terminal residue" evidence="3">
    <location>
        <position position="1"/>
    </location>
</feature>
<dbReference type="InterPro" id="IPR008979">
    <property type="entry name" value="Galactose-bd-like_sf"/>
</dbReference>
<dbReference type="PhylomeDB" id="A7SMI3"/>
<keyword evidence="4" id="KW-1185">Reference proteome</keyword>
<dbReference type="PROSITE" id="PS50022">
    <property type="entry name" value="FA58C_3"/>
    <property type="match status" value="2"/>
</dbReference>
<dbReference type="PANTHER" id="PTHR24543">
    <property type="entry name" value="MULTICOPPER OXIDASE-RELATED"/>
    <property type="match status" value="1"/>
</dbReference>
<dbReference type="Pfam" id="PF00754">
    <property type="entry name" value="F5_F8_type_C"/>
    <property type="match status" value="2"/>
</dbReference>
<protein>
    <recommendedName>
        <fullName evidence="2">F5/8 type C domain-containing protein</fullName>
    </recommendedName>
</protein>
<feature type="region of interest" description="Disordered" evidence="1">
    <location>
        <begin position="1"/>
        <end position="32"/>
    </location>
</feature>
<feature type="compositionally biased region" description="Polar residues" evidence="1">
    <location>
        <begin position="13"/>
        <end position="31"/>
    </location>
</feature>
<dbReference type="HOGENOM" id="CLU_030066_0_2_1"/>
<dbReference type="SUPFAM" id="SSF49785">
    <property type="entry name" value="Galactose-binding domain-like"/>
    <property type="match status" value="2"/>
</dbReference>
<feature type="non-terminal residue" evidence="3">
    <location>
        <position position="289"/>
    </location>
</feature>
<gene>
    <name evidence="3" type="ORF">NEMVEDRAFT_v1g51398</name>
</gene>
<dbReference type="FunFam" id="2.60.120.260:FF:000016">
    <property type="entry name" value="Contactin-associated protein-like 4 isoform 1"/>
    <property type="match status" value="2"/>
</dbReference>
<name>A7SMI3_NEMVE</name>
<dbReference type="PROSITE" id="PS01285">
    <property type="entry name" value="FA58C_1"/>
    <property type="match status" value="1"/>
</dbReference>
<feature type="domain" description="F5/8 type C" evidence="2">
    <location>
        <begin position="145"/>
        <end position="289"/>
    </location>
</feature>
<sequence length="289" mass="32422">QAVGVGAGALPDSSMTASSERDNTTMASNARLNGPRSWCQARKDNRAFLEIDVGTASVVCGVATQGNPLSDSWVESFTIEFSIDRENWTSYGQNESVVFQANFNRDTPVKGLTKEVLVARYLRFFPMRIHQEGCLRVEIYATSGCFNASINVSDSSMIPDHRFSATSQYNGNYPPSRGRLHSIYSWEPRAKSSSEYLQVDLGAVIVMCAVATQGNENWPEWSLAYSFKYSRDNVNWHIYQDNGTQIFKANTNRNEVISTWLPHPINARFVRLVPQSWLGEICARVDFFG</sequence>
<evidence type="ECO:0000313" key="3">
    <source>
        <dbReference type="EMBL" id="EDO35061.1"/>
    </source>
</evidence>
<dbReference type="PANTHER" id="PTHR24543:SF335">
    <property type="entry name" value="EGF-LIKE REPEAT AND DISCOIDIN I-LIKE DOMAIN-CONTAINING PROTEIN 3"/>
    <property type="match status" value="1"/>
</dbReference>
<dbReference type="OMA" id="SIDRENW"/>
<evidence type="ECO:0000259" key="2">
    <source>
        <dbReference type="PROSITE" id="PS50022"/>
    </source>
</evidence>
<dbReference type="CDD" id="cd00057">
    <property type="entry name" value="FA58C"/>
    <property type="match status" value="2"/>
</dbReference>
<dbReference type="EMBL" id="DS469709">
    <property type="protein sequence ID" value="EDO35061.1"/>
    <property type="molecule type" value="Genomic_DNA"/>
</dbReference>
<dbReference type="SMART" id="SM00231">
    <property type="entry name" value="FA58C"/>
    <property type="match status" value="2"/>
</dbReference>
<feature type="domain" description="F5/8 type C" evidence="2">
    <location>
        <begin position="1"/>
        <end position="142"/>
    </location>
</feature>
<accession>A7SMI3</accession>
<dbReference type="STRING" id="45351.A7SMI3"/>
<dbReference type="Proteomes" id="UP000001593">
    <property type="component" value="Unassembled WGS sequence"/>
</dbReference>
<evidence type="ECO:0000256" key="1">
    <source>
        <dbReference type="SAM" id="MobiDB-lite"/>
    </source>
</evidence>
<dbReference type="InterPro" id="IPR000421">
    <property type="entry name" value="FA58C"/>
</dbReference>
<dbReference type="AlphaFoldDB" id="A7SMI3"/>
<dbReference type="InParanoid" id="A7SMI3"/>